<keyword evidence="2" id="KW-1185">Reference proteome</keyword>
<organism evidence="1 2">
    <name type="scientific">Lentinula guzmanii</name>
    <dbReference type="NCBI Taxonomy" id="2804957"/>
    <lineage>
        <taxon>Eukaryota</taxon>
        <taxon>Fungi</taxon>
        <taxon>Dikarya</taxon>
        <taxon>Basidiomycota</taxon>
        <taxon>Agaricomycotina</taxon>
        <taxon>Agaricomycetes</taxon>
        <taxon>Agaricomycetidae</taxon>
        <taxon>Agaricales</taxon>
        <taxon>Marasmiineae</taxon>
        <taxon>Omphalotaceae</taxon>
        <taxon>Lentinula</taxon>
    </lineage>
</organism>
<name>A0AA38N0A0_9AGAR</name>
<sequence length="225" mass="25771">MGLQLLNFVEIRQLFGVSGIYEISNPRCSKKHQELQNGFLWQKHQSSYRVSNCASAERQAGPQLEGDILQHPYKQISIQRMEADQRLCNPKDSSPVLSQNLIWNCVEERTAREVFSVTGHSAQFNPSFIGKGLRNLCKNILQVGPFREATEEFLLLRCLLRDITVFKLGRILQRKQAKKKFGLWATTVVWIQAGRDRHGSECELECIYLLETGVSDIFISENKAE</sequence>
<protein>
    <submittedName>
        <fullName evidence="1">Uncharacterized protein</fullName>
    </submittedName>
</protein>
<proteinExistence type="predicted"/>
<dbReference type="EMBL" id="JANVFO010000023">
    <property type="protein sequence ID" value="KAJ3732526.1"/>
    <property type="molecule type" value="Genomic_DNA"/>
</dbReference>
<reference evidence="1" key="1">
    <citation type="submission" date="2022-08" db="EMBL/GenBank/DDBJ databases">
        <authorList>
            <consortium name="DOE Joint Genome Institute"/>
            <person name="Min B."/>
            <person name="Sierra-Patev S."/>
            <person name="Naranjo-Ortiz M."/>
            <person name="Looney B."/>
            <person name="Konkel Z."/>
            <person name="Slot J.C."/>
            <person name="Sakamoto Y."/>
            <person name="Steenwyk J.L."/>
            <person name="Rokas A."/>
            <person name="Carro J."/>
            <person name="Camarero S."/>
            <person name="Ferreira P."/>
            <person name="Molpeceres G."/>
            <person name="Ruiz-duenas F.J."/>
            <person name="Serrano A."/>
            <person name="Henrissat B."/>
            <person name="Drula E."/>
            <person name="Hughes K.W."/>
            <person name="Mata J.L."/>
            <person name="Ishikawa N.K."/>
            <person name="Vargas-Isla R."/>
            <person name="Ushijima S."/>
            <person name="Smith C.A."/>
            <person name="Ahrendt S."/>
            <person name="Andreopoulos W."/>
            <person name="He G."/>
            <person name="LaButti K."/>
            <person name="Lipzen A."/>
            <person name="Ng V."/>
            <person name="Riley R."/>
            <person name="Sandor L."/>
            <person name="Barry K."/>
            <person name="Martinez A.T."/>
            <person name="Xiao Y."/>
            <person name="Gibbons J.G."/>
            <person name="Terashima K."/>
            <person name="Hibbett D.S."/>
            <person name="Grigoriev I.V."/>
        </authorList>
    </citation>
    <scope>NUCLEOTIDE SEQUENCE</scope>
    <source>
        <strain evidence="1">ET3784</strain>
    </source>
</reference>
<reference evidence="1" key="2">
    <citation type="journal article" date="2023" name="Proc. Natl. Acad. Sci. U.S.A.">
        <title>A global phylogenomic analysis of the shiitake genus Lentinula.</title>
        <authorList>
            <person name="Sierra-Patev S."/>
            <person name="Min B."/>
            <person name="Naranjo-Ortiz M."/>
            <person name="Looney B."/>
            <person name="Konkel Z."/>
            <person name="Slot J.C."/>
            <person name="Sakamoto Y."/>
            <person name="Steenwyk J.L."/>
            <person name="Rokas A."/>
            <person name="Carro J."/>
            <person name="Camarero S."/>
            <person name="Ferreira P."/>
            <person name="Molpeceres G."/>
            <person name="Ruiz-Duenas F.J."/>
            <person name="Serrano A."/>
            <person name="Henrissat B."/>
            <person name="Drula E."/>
            <person name="Hughes K.W."/>
            <person name="Mata J.L."/>
            <person name="Ishikawa N.K."/>
            <person name="Vargas-Isla R."/>
            <person name="Ushijima S."/>
            <person name="Smith C.A."/>
            <person name="Donoghue J."/>
            <person name="Ahrendt S."/>
            <person name="Andreopoulos W."/>
            <person name="He G."/>
            <person name="LaButti K."/>
            <person name="Lipzen A."/>
            <person name="Ng V."/>
            <person name="Riley R."/>
            <person name="Sandor L."/>
            <person name="Barry K."/>
            <person name="Martinez A.T."/>
            <person name="Xiao Y."/>
            <person name="Gibbons J.G."/>
            <person name="Terashima K."/>
            <person name="Grigoriev I.V."/>
            <person name="Hibbett D."/>
        </authorList>
    </citation>
    <scope>NUCLEOTIDE SEQUENCE</scope>
    <source>
        <strain evidence="1">ET3784</strain>
    </source>
</reference>
<comment type="caution">
    <text evidence="1">The sequence shown here is derived from an EMBL/GenBank/DDBJ whole genome shotgun (WGS) entry which is preliminary data.</text>
</comment>
<evidence type="ECO:0000313" key="1">
    <source>
        <dbReference type="EMBL" id="KAJ3732526.1"/>
    </source>
</evidence>
<accession>A0AA38N0A0</accession>
<evidence type="ECO:0000313" key="2">
    <source>
        <dbReference type="Proteomes" id="UP001176059"/>
    </source>
</evidence>
<gene>
    <name evidence="1" type="ORF">DFJ43DRAFT_1039164</name>
</gene>
<dbReference type="AlphaFoldDB" id="A0AA38N0A0"/>
<dbReference type="Proteomes" id="UP001176059">
    <property type="component" value="Unassembled WGS sequence"/>
</dbReference>